<dbReference type="Proteomes" id="UP000250235">
    <property type="component" value="Unassembled WGS sequence"/>
</dbReference>
<sequence>MWYMGATHSAHAQYQKLHDLFANLKAYEFELETRAEAGPSTSQPTKALAANTTTEQCSPSTSNRSEQLSVSRRSEQLSVFSRSEQWLISSRSNQYSITSRELCKRCGMNKLKRQRLDIQSQDSFDNPVARSHIGSMCKRQRFVVCTNMEQRQNCSDMCDFPLGGAGITVYKLDRNSNGIYFL</sequence>
<evidence type="ECO:0000256" key="1">
    <source>
        <dbReference type="SAM" id="MobiDB-lite"/>
    </source>
</evidence>
<organism evidence="2 3">
    <name type="scientific">Dorcoceras hygrometricum</name>
    <dbReference type="NCBI Taxonomy" id="472368"/>
    <lineage>
        <taxon>Eukaryota</taxon>
        <taxon>Viridiplantae</taxon>
        <taxon>Streptophyta</taxon>
        <taxon>Embryophyta</taxon>
        <taxon>Tracheophyta</taxon>
        <taxon>Spermatophyta</taxon>
        <taxon>Magnoliopsida</taxon>
        <taxon>eudicotyledons</taxon>
        <taxon>Gunneridae</taxon>
        <taxon>Pentapetalae</taxon>
        <taxon>asterids</taxon>
        <taxon>lamiids</taxon>
        <taxon>Lamiales</taxon>
        <taxon>Gesneriaceae</taxon>
        <taxon>Didymocarpoideae</taxon>
        <taxon>Trichosporeae</taxon>
        <taxon>Loxocarpinae</taxon>
        <taxon>Dorcoceras</taxon>
    </lineage>
</organism>
<name>A0A2Z7CDD7_9LAMI</name>
<evidence type="ECO:0000313" key="2">
    <source>
        <dbReference type="EMBL" id="KZV44723.1"/>
    </source>
</evidence>
<dbReference type="OrthoDB" id="913420at2759"/>
<gene>
    <name evidence="2" type="ORF">F511_37678</name>
</gene>
<dbReference type="AlphaFoldDB" id="A0A2Z7CDD7"/>
<reference evidence="2 3" key="1">
    <citation type="journal article" date="2015" name="Proc. Natl. Acad. Sci. U.S.A.">
        <title>The resurrection genome of Boea hygrometrica: A blueprint for survival of dehydration.</title>
        <authorList>
            <person name="Xiao L."/>
            <person name="Yang G."/>
            <person name="Zhang L."/>
            <person name="Yang X."/>
            <person name="Zhao S."/>
            <person name="Ji Z."/>
            <person name="Zhou Q."/>
            <person name="Hu M."/>
            <person name="Wang Y."/>
            <person name="Chen M."/>
            <person name="Xu Y."/>
            <person name="Jin H."/>
            <person name="Xiao X."/>
            <person name="Hu G."/>
            <person name="Bao F."/>
            <person name="Hu Y."/>
            <person name="Wan P."/>
            <person name="Li L."/>
            <person name="Deng X."/>
            <person name="Kuang T."/>
            <person name="Xiang C."/>
            <person name="Zhu J.K."/>
            <person name="Oliver M.J."/>
            <person name="He Y."/>
        </authorList>
    </citation>
    <scope>NUCLEOTIDE SEQUENCE [LARGE SCALE GENOMIC DNA]</scope>
    <source>
        <strain evidence="3">cv. XS01</strain>
    </source>
</reference>
<proteinExistence type="predicted"/>
<feature type="compositionally biased region" description="Polar residues" evidence="1">
    <location>
        <begin position="39"/>
        <end position="70"/>
    </location>
</feature>
<keyword evidence="3" id="KW-1185">Reference proteome</keyword>
<evidence type="ECO:0000313" key="3">
    <source>
        <dbReference type="Proteomes" id="UP000250235"/>
    </source>
</evidence>
<accession>A0A2Z7CDD7</accession>
<protein>
    <submittedName>
        <fullName evidence="2">Protein LONGIFOLIA 2-like</fullName>
    </submittedName>
</protein>
<dbReference type="EMBL" id="KQ996525">
    <property type="protein sequence ID" value="KZV44723.1"/>
    <property type="molecule type" value="Genomic_DNA"/>
</dbReference>
<feature type="region of interest" description="Disordered" evidence="1">
    <location>
        <begin position="35"/>
        <end position="70"/>
    </location>
</feature>